<comment type="catalytic activity">
    <reaction evidence="19">
        <text>L-seryl-[protein] + ATP = O-phospho-L-seryl-[protein] + ADP + H(+)</text>
        <dbReference type="Rhea" id="RHEA:17989"/>
        <dbReference type="Rhea" id="RHEA-COMP:9863"/>
        <dbReference type="Rhea" id="RHEA-COMP:11604"/>
        <dbReference type="ChEBI" id="CHEBI:15378"/>
        <dbReference type="ChEBI" id="CHEBI:29999"/>
        <dbReference type="ChEBI" id="CHEBI:30616"/>
        <dbReference type="ChEBI" id="CHEBI:83421"/>
        <dbReference type="ChEBI" id="CHEBI:456216"/>
        <dbReference type="EC" id="2.7.11.1"/>
    </reaction>
</comment>
<dbReference type="FunFam" id="3.30.200.20:FF:000112">
    <property type="entry name" value="Lectin-domain containing receptor kinase A4.3"/>
    <property type="match status" value="1"/>
</dbReference>
<evidence type="ECO:0000256" key="15">
    <source>
        <dbReference type="ARBA" id="ARBA00023136"/>
    </source>
</evidence>
<evidence type="ECO:0000256" key="19">
    <source>
        <dbReference type="ARBA" id="ARBA00048679"/>
    </source>
</evidence>
<dbReference type="SMART" id="SM00220">
    <property type="entry name" value="S_TKc"/>
    <property type="match status" value="1"/>
</dbReference>
<gene>
    <name evidence="25" type="primary">LOC110787688</name>
</gene>
<reference evidence="25" key="2">
    <citation type="submission" date="2025-08" db="UniProtKB">
        <authorList>
            <consortium name="RefSeq"/>
        </authorList>
    </citation>
    <scope>IDENTIFICATION</scope>
    <source>
        <tissue evidence="25">Leaf</tissue>
    </source>
</reference>
<evidence type="ECO:0000256" key="18">
    <source>
        <dbReference type="ARBA" id="ARBA00047899"/>
    </source>
</evidence>
<feature type="binding site" evidence="20">
    <location>
        <position position="377"/>
    </location>
    <ligand>
        <name>ATP</name>
        <dbReference type="ChEBI" id="CHEBI:30616"/>
    </ligand>
</feature>
<comment type="subcellular location">
    <subcellularLocation>
        <location evidence="1">Cell membrane</location>
        <topology evidence="1">Single-pass type I membrane protein</topology>
    </subcellularLocation>
</comment>
<dbReference type="InterPro" id="IPR019825">
    <property type="entry name" value="Lectin_legB_Mn/Ca_BS"/>
</dbReference>
<evidence type="ECO:0000256" key="5">
    <source>
        <dbReference type="ARBA" id="ARBA00022475"/>
    </source>
</evidence>
<dbReference type="Gene3D" id="3.30.200.20">
    <property type="entry name" value="Phosphorylase Kinase, domain 1"/>
    <property type="match status" value="1"/>
</dbReference>
<dbReference type="FunFam" id="2.60.120.200:FF:000096">
    <property type="entry name" value="L-type lectin-domain containing receptor kinase V.9"/>
    <property type="match status" value="1"/>
</dbReference>
<evidence type="ECO:0000256" key="2">
    <source>
        <dbReference type="ARBA" id="ARBA00008536"/>
    </source>
</evidence>
<dbReference type="CDD" id="cd06899">
    <property type="entry name" value="lectin_legume_LecRK_Arcelin_ConA"/>
    <property type="match status" value="1"/>
</dbReference>
<dbReference type="EC" id="2.7.11.1" evidence="4"/>
<dbReference type="Gene3D" id="1.10.510.10">
    <property type="entry name" value="Transferase(Phosphotransferase) domain 1"/>
    <property type="match status" value="1"/>
</dbReference>
<keyword evidence="14 21" id="KW-1133">Transmembrane helix</keyword>
<dbReference type="SUPFAM" id="SSF56112">
    <property type="entry name" value="Protein kinase-like (PK-like)"/>
    <property type="match status" value="1"/>
</dbReference>
<dbReference type="InterPro" id="IPR000719">
    <property type="entry name" value="Prot_kinase_dom"/>
</dbReference>
<evidence type="ECO:0000256" key="9">
    <source>
        <dbReference type="ARBA" id="ARBA00022729"/>
    </source>
</evidence>
<evidence type="ECO:0000313" key="24">
    <source>
        <dbReference type="Proteomes" id="UP000813463"/>
    </source>
</evidence>
<reference evidence="24" key="1">
    <citation type="journal article" date="2021" name="Nat. Commun.">
        <title>Genomic analyses provide insights into spinach domestication and the genetic basis of agronomic traits.</title>
        <authorList>
            <person name="Cai X."/>
            <person name="Sun X."/>
            <person name="Xu C."/>
            <person name="Sun H."/>
            <person name="Wang X."/>
            <person name="Ge C."/>
            <person name="Zhang Z."/>
            <person name="Wang Q."/>
            <person name="Fei Z."/>
            <person name="Jiao C."/>
            <person name="Wang Q."/>
        </authorList>
    </citation>
    <scope>NUCLEOTIDE SEQUENCE [LARGE SCALE GENOMIC DNA]</scope>
    <source>
        <strain evidence="24">cv. Varoflay</strain>
    </source>
</reference>
<keyword evidence="6" id="KW-0723">Serine/threonine-protein kinase</keyword>
<evidence type="ECO:0000256" key="8">
    <source>
        <dbReference type="ARBA" id="ARBA00022692"/>
    </source>
</evidence>
<evidence type="ECO:0000256" key="6">
    <source>
        <dbReference type="ARBA" id="ARBA00022527"/>
    </source>
</evidence>
<dbReference type="InterPro" id="IPR017441">
    <property type="entry name" value="Protein_kinase_ATP_BS"/>
</dbReference>
<accession>A0A9R0JUX3</accession>
<comment type="similarity">
    <text evidence="3">In the C-terminal section; belongs to the protein kinase superfamily. Ser/Thr protein kinase family.</text>
</comment>
<dbReference type="PROSITE" id="PS00107">
    <property type="entry name" value="PROTEIN_KINASE_ATP"/>
    <property type="match status" value="1"/>
</dbReference>
<evidence type="ECO:0000313" key="25">
    <source>
        <dbReference type="RefSeq" id="XP_021848020.1"/>
    </source>
</evidence>
<keyword evidence="8 21" id="KW-0812">Transmembrane</keyword>
<evidence type="ECO:0000256" key="11">
    <source>
        <dbReference type="ARBA" id="ARBA00022741"/>
    </source>
</evidence>
<keyword evidence="16" id="KW-0675">Receptor</keyword>
<keyword evidence="17" id="KW-0325">Glycoprotein</keyword>
<dbReference type="InterPro" id="IPR001220">
    <property type="entry name" value="Legume_lectin_dom"/>
</dbReference>
<evidence type="ECO:0000256" key="17">
    <source>
        <dbReference type="ARBA" id="ARBA00023180"/>
    </source>
</evidence>
<dbReference type="Pfam" id="PF07714">
    <property type="entry name" value="PK_Tyr_Ser-Thr"/>
    <property type="match status" value="1"/>
</dbReference>
<dbReference type="Proteomes" id="UP000813463">
    <property type="component" value="Chromosome 6"/>
</dbReference>
<dbReference type="AlphaFoldDB" id="A0A9R0JUX3"/>
<dbReference type="Pfam" id="PF00139">
    <property type="entry name" value="Lectin_legB"/>
    <property type="match status" value="1"/>
</dbReference>
<keyword evidence="15 21" id="KW-0472">Membrane</keyword>
<dbReference type="FunFam" id="1.10.510.10:FF:000108">
    <property type="entry name" value="L-type lectin-domain containing receptor kinase S.4"/>
    <property type="match status" value="1"/>
</dbReference>
<dbReference type="OrthoDB" id="543442at2759"/>
<dbReference type="InterPro" id="IPR001245">
    <property type="entry name" value="Ser-Thr/Tyr_kinase_cat_dom"/>
</dbReference>
<dbReference type="CDD" id="cd14066">
    <property type="entry name" value="STKc_IRAK"/>
    <property type="match status" value="1"/>
</dbReference>
<evidence type="ECO:0000256" key="12">
    <source>
        <dbReference type="ARBA" id="ARBA00022777"/>
    </source>
</evidence>
<dbReference type="SUPFAM" id="SSF49899">
    <property type="entry name" value="Concanavalin A-like lectins/glucanases"/>
    <property type="match status" value="1"/>
</dbReference>
<dbReference type="GeneID" id="110787688"/>
<feature type="domain" description="Protein kinase" evidence="23">
    <location>
        <begin position="347"/>
        <end position="624"/>
    </location>
</feature>
<evidence type="ECO:0000259" key="23">
    <source>
        <dbReference type="PROSITE" id="PS50011"/>
    </source>
</evidence>
<evidence type="ECO:0000256" key="20">
    <source>
        <dbReference type="PROSITE-ProRule" id="PRU10141"/>
    </source>
</evidence>
<dbReference type="GO" id="GO:0004675">
    <property type="term" value="F:transmembrane receptor protein serine/threonine kinase activity"/>
    <property type="evidence" value="ECO:0000318"/>
    <property type="project" value="GO_Central"/>
</dbReference>
<evidence type="ECO:0000256" key="1">
    <source>
        <dbReference type="ARBA" id="ARBA00004251"/>
    </source>
</evidence>
<keyword evidence="5" id="KW-1003">Cell membrane</keyword>
<dbReference type="InterPro" id="IPR011009">
    <property type="entry name" value="Kinase-like_dom_sf"/>
</dbReference>
<organism evidence="24 25">
    <name type="scientific">Spinacia oleracea</name>
    <name type="common">Spinach</name>
    <dbReference type="NCBI Taxonomy" id="3562"/>
    <lineage>
        <taxon>Eukaryota</taxon>
        <taxon>Viridiplantae</taxon>
        <taxon>Streptophyta</taxon>
        <taxon>Embryophyta</taxon>
        <taxon>Tracheophyta</taxon>
        <taxon>Spermatophyta</taxon>
        <taxon>Magnoliopsida</taxon>
        <taxon>eudicotyledons</taxon>
        <taxon>Gunneridae</taxon>
        <taxon>Pentapetalae</taxon>
        <taxon>Caryophyllales</taxon>
        <taxon>Chenopodiaceae</taxon>
        <taxon>Chenopodioideae</taxon>
        <taxon>Anserineae</taxon>
        <taxon>Spinacia</taxon>
    </lineage>
</organism>
<dbReference type="PANTHER" id="PTHR27007">
    <property type="match status" value="1"/>
</dbReference>
<evidence type="ECO:0000256" key="4">
    <source>
        <dbReference type="ARBA" id="ARBA00012513"/>
    </source>
</evidence>
<evidence type="ECO:0000256" key="10">
    <source>
        <dbReference type="ARBA" id="ARBA00022734"/>
    </source>
</evidence>
<name>A0A9R0JUX3_SPIOL</name>
<evidence type="ECO:0000256" key="14">
    <source>
        <dbReference type="ARBA" id="ARBA00022989"/>
    </source>
</evidence>
<keyword evidence="10" id="KW-0430">Lectin</keyword>
<evidence type="ECO:0000256" key="16">
    <source>
        <dbReference type="ARBA" id="ARBA00023170"/>
    </source>
</evidence>
<keyword evidence="11 20" id="KW-0547">Nucleotide-binding</keyword>
<dbReference type="PROSITE" id="PS00108">
    <property type="entry name" value="PROTEIN_KINASE_ST"/>
    <property type="match status" value="1"/>
</dbReference>
<keyword evidence="24" id="KW-1185">Reference proteome</keyword>
<evidence type="ECO:0000256" key="3">
    <source>
        <dbReference type="ARBA" id="ARBA00010217"/>
    </source>
</evidence>
<proteinExistence type="inferred from homology"/>
<evidence type="ECO:0000256" key="22">
    <source>
        <dbReference type="SAM" id="SignalP"/>
    </source>
</evidence>
<sequence>MFQVMAETCSYLHKKIALLFFFVALTFAQDEKQFMYNGFQGAKLHLDGLANIHPNGLLQMTNSSLQGSGHVFYPQPLKFNTSRSFSTTFVFAINTDVPGHGGHGIAFVISSSMNFDHAVPAEYLGIFNISNNGNNSNHVIAVELDTVQNAVFKDIDGNHVGIDINGLESVGSASVAYYSDEERKNMSLQLSGGTPMQIWIDYDGAKMLMNVTVAPLKHPKPKKYLLSTPVNLSPALLDPVYVGFSSSTGLTATEHYISGWSWSQIGQAQDLDLTKLPSFPKIRSQRKKLKVLFIVLIVVLSLLLEMIAGVAFAVWRKKYEELKEPWEQEYISHRFSFKDLYTATKGFKDSELLGFGGFGKVYKGVIPSTQTQVAVKKVSHDSRQGMREFLSEIVTMRRLRHRNLVQLLGYCRRKGELLLVYDYMPNGSLDKYLFKSKNSNLSWAQRFNIAKGVAAALLYLHEEWEQVVLHRDVKASNILLDAEMNARLGDFGLARLYDHESDPRSTHVVGTVGYLAPELSITGKPTTATDVFSFGIFLLEVACGRRPNSLQEFSREDFVLVDWVYDCWKKGVILETSDPTLEGNHQVEEMELVLKLGLLCSHPKPEGRPSMRNVVQFLHGDASLPDIPSDYDHQSNSYFGGSWRISSSLPSLSSLGISHATISSDNSVIHNGR</sequence>
<dbReference type="GO" id="GO:0005524">
    <property type="term" value="F:ATP binding"/>
    <property type="evidence" value="ECO:0007669"/>
    <property type="project" value="UniProtKB-UniRule"/>
</dbReference>
<dbReference type="PROSITE" id="PS00307">
    <property type="entry name" value="LECTIN_LEGUME_BETA"/>
    <property type="match status" value="1"/>
</dbReference>
<dbReference type="GO" id="GO:0042742">
    <property type="term" value="P:defense response to bacterium"/>
    <property type="evidence" value="ECO:0000318"/>
    <property type="project" value="GO_Central"/>
</dbReference>
<dbReference type="RefSeq" id="XP_021848020.1">
    <property type="nucleotide sequence ID" value="XM_021992328.2"/>
</dbReference>
<dbReference type="GO" id="GO:0030246">
    <property type="term" value="F:carbohydrate binding"/>
    <property type="evidence" value="ECO:0007669"/>
    <property type="project" value="UniProtKB-KW"/>
</dbReference>
<evidence type="ECO:0000256" key="7">
    <source>
        <dbReference type="ARBA" id="ARBA00022679"/>
    </source>
</evidence>
<feature type="signal peptide" evidence="22">
    <location>
        <begin position="1"/>
        <end position="28"/>
    </location>
</feature>
<dbReference type="GO" id="GO:0005886">
    <property type="term" value="C:plasma membrane"/>
    <property type="evidence" value="ECO:0000318"/>
    <property type="project" value="GO_Central"/>
</dbReference>
<keyword evidence="12" id="KW-0418">Kinase</keyword>
<keyword evidence="9 22" id="KW-0732">Signal</keyword>
<feature type="chain" id="PRO_5040448664" description="non-specific serine/threonine protein kinase" evidence="22">
    <location>
        <begin position="29"/>
        <end position="673"/>
    </location>
</feature>
<dbReference type="InterPro" id="IPR013320">
    <property type="entry name" value="ConA-like_dom_sf"/>
</dbReference>
<dbReference type="InterPro" id="IPR050528">
    <property type="entry name" value="L-type_Lectin-RKs"/>
</dbReference>
<comment type="similarity">
    <text evidence="2">In the N-terminal section; belongs to the leguminous lectin family.</text>
</comment>
<protein>
    <recommendedName>
        <fullName evidence="4">non-specific serine/threonine protein kinase</fullName>
        <ecNumber evidence="4">2.7.11.1</ecNumber>
    </recommendedName>
</protein>
<keyword evidence="7" id="KW-0808">Transferase</keyword>
<keyword evidence="13 20" id="KW-0067">ATP-binding</keyword>
<comment type="catalytic activity">
    <reaction evidence="18">
        <text>L-threonyl-[protein] + ATP = O-phospho-L-threonyl-[protein] + ADP + H(+)</text>
        <dbReference type="Rhea" id="RHEA:46608"/>
        <dbReference type="Rhea" id="RHEA-COMP:11060"/>
        <dbReference type="Rhea" id="RHEA-COMP:11605"/>
        <dbReference type="ChEBI" id="CHEBI:15378"/>
        <dbReference type="ChEBI" id="CHEBI:30013"/>
        <dbReference type="ChEBI" id="CHEBI:30616"/>
        <dbReference type="ChEBI" id="CHEBI:61977"/>
        <dbReference type="ChEBI" id="CHEBI:456216"/>
        <dbReference type="EC" id="2.7.11.1"/>
    </reaction>
</comment>
<dbReference type="KEGG" id="soe:110787688"/>
<evidence type="ECO:0000256" key="13">
    <source>
        <dbReference type="ARBA" id="ARBA00022840"/>
    </source>
</evidence>
<dbReference type="GO" id="GO:0002229">
    <property type="term" value="P:defense response to oomycetes"/>
    <property type="evidence" value="ECO:0000318"/>
    <property type="project" value="GO_Central"/>
</dbReference>
<dbReference type="InterPro" id="IPR008271">
    <property type="entry name" value="Ser/Thr_kinase_AS"/>
</dbReference>
<dbReference type="Gene3D" id="2.60.120.200">
    <property type="match status" value="1"/>
</dbReference>
<evidence type="ECO:0000256" key="21">
    <source>
        <dbReference type="SAM" id="Phobius"/>
    </source>
</evidence>
<feature type="transmembrane region" description="Helical" evidence="21">
    <location>
        <begin position="291"/>
        <end position="315"/>
    </location>
</feature>
<dbReference type="PROSITE" id="PS50011">
    <property type="entry name" value="PROTEIN_KINASE_DOM"/>
    <property type="match status" value="1"/>
</dbReference>